<gene>
    <name evidence="2" type="ORF">NPX13_g3425</name>
</gene>
<comment type="caution">
    <text evidence="2">The sequence shown here is derived from an EMBL/GenBank/DDBJ whole genome shotgun (WGS) entry which is preliminary data.</text>
</comment>
<keyword evidence="3" id="KW-1185">Reference proteome</keyword>
<feature type="signal peptide" evidence="1">
    <location>
        <begin position="1"/>
        <end position="22"/>
    </location>
</feature>
<sequence>MRPQLVTTLLGFGLATSPTVTALNITQEGPFALHVQGQAKNSSINGYIYFADLGPLTLTNPLQYAPMPSPPVGNTSYEWYFNYTGLTQTHEHQVGYLLTDPMYDNNNTYAPDTGFGRAMSLFYTPDTNVAFSVTGTGSVTFLAFDNDNKAFVSLDVTDSSFVPNVKPTSGGERINLYNWAICWQYHLGIYAQALSWITYGPFHNPTCERVDLIRVAL</sequence>
<feature type="chain" id="PRO_5040776689" evidence="1">
    <location>
        <begin position="23"/>
        <end position="217"/>
    </location>
</feature>
<organism evidence="2 3">
    <name type="scientific">Xylaria arbuscula</name>
    <dbReference type="NCBI Taxonomy" id="114810"/>
    <lineage>
        <taxon>Eukaryota</taxon>
        <taxon>Fungi</taxon>
        <taxon>Dikarya</taxon>
        <taxon>Ascomycota</taxon>
        <taxon>Pezizomycotina</taxon>
        <taxon>Sordariomycetes</taxon>
        <taxon>Xylariomycetidae</taxon>
        <taxon>Xylariales</taxon>
        <taxon>Xylariaceae</taxon>
        <taxon>Xylaria</taxon>
    </lineage>
</organism>
<dbReference type="Proteomes" id="UP001148614">
    <property type="component" value="Unassembled WGS sequence"/>
</dbReference>
<protein>
    <submittedName>
        <fullName evidence="2">Uncharacterized protein</fullName>
    </submittedName>
</protein>
<evidence type="ECO:0000313" key="3">
    <source>
        <dbReference type="Proteomes" id="UP001148614"/>
    </source>
</evidence>
<proteinExistence type="predicted"/>
<dbReference type="AlphaFoldDB" id="A0A9W8NIR3"/>
<name>A0A9W8NIR3_9PEZI</name>
<evidence type="ECO:0000313" key="2">
    <source>
        <dbReference type="EMBL" id="KAJ3577138.1"/>
    </source>
</evidence>
<evidence type="ECO:0000256" key="1">
    <source>
        <dbReference type="SAM" id="SignalP"/>
    </source>
</evidence>
<keyword evidence="1" id="KW-0732">Signal</keyword>
<dbReference type="EMBL" id="JANPWZ010000424">
    <property type="protein sequence ID" value="KAJ3577138.1"/>
    <property type="molecule type" value="Genomic_DNA"/>
</dbReference>
<reference evidence="2" key="1">
    <citation type="submission" date="2022-07" db="EMBL/GenBank/DDBJ databases">
        <title>Genome Sequence of Xylaria arbuscula.</title>
        <authorList>
            <person name="Buettner E."/>
        </authorList>
    </citation>
    <scope>NUCLEOTIDE SEQUENCE</scope>
    <source>
        <strain evidence="2">VT107</strain>
    </source>
</reference>
<accession>A0A9W8NIR3</accession>
<dbReference type="VEuPathDB" id="FungiDB:F4678DRAFT_484127"/>